<name>A0A401UVG2_9CELL</name>
<feature type="coiled-coil region" evidence="1">
    <location>
        <begin position="1024"/>
        <end position="1051"/>
    </location>
</feature>
<gene>
    <name evidence="3" type="ORF">CTKZ_02370</name>
</gene>
<dbReference type="AlphaFoldDB" id="A0A401UVG2"/>
<evidence type="ECO:0000256" key="2">
    <source>
        <dbReference type="SAM" id="MobiDB-lite"/>
    </source>
</evidence>
<feature type="region of interest" description="Disordered" evidence="2">
    <location>
        <begin position="1"/>
        <end position="37"/>
    </location>
</feature>
<keyword evidence="4" id="KW-1185">Reference proteome</keyword>
<evidence type="ECO:0000256" key="1">
    <source>
        <dbReference type="SAM" id="Coils"/>
    </source>
</evidence>
<protein>
    <submittedName>
        <fullName evidence="3">Uncharacterized protein</fullName>
    </submittedName>
</protein>
<accession>A0A401UVG2</accession>
<comment type="caution">
    <text evidence="3">The sequence shown here is derived from an EMBL/GenBank/DDBJ whole genome shotgun (WGS) entry which is preliminary data.</text>
</comment>
<feature type="compositionally biased region" description="Gly residues" evidence="2">
    <location>
        <begin position="1055"/>
        <end position="1074"/>
    </location>
</feature>
<feature type="compositionally biased region" description="Basic and acidic residues" evidence="2">
    <location>
        <begin position="1"/>
        <end position="15"/>
    </location>
</feature>
<evidence type="ECO:0000313" key="3">
    <source>
        <dbReference type="EMBL" id="GCD18675.1"/>
    </source>
</evidence>
<reference evidence="3 4" key="1">
    <citation type="submission" date="2018-11" db="EMBL/GenBank/DDBJ databases">
        <title>Draft genome sequence of Cellulomonas takizawaensis strain TKZ-21.</title>
        <authorList>
            <person name="Yamamura H."/>
            <person name="Hayashi T."/>
            <person name="Hamada M."/>
            <person name="Serisawa Y."/>
            <person name="Matsuyama K."/>
            <person name="Nakagawa Y."/>
            <person name="Otoguro M."/>
            <person name="Yanagida F."/>
            <person name="Hayakawa M."/>
        </authorList>
    </citation>
    <scope>NUCLEOTIDE SEQUENCE [LARGE SCALE GENOMIC DNA]</scope>
    <source>
        <strain evidence="3 4">TKZ-21</strain>
    </source>
</reference>
<keyword evidence="1" id="KW-0175">Coiled coil</keyword>
<organism evidence="3 4">
    <name type="scientific">Cellulomonas algicola</name>
    <dbReference type="NCBI Taxonomy" id="2071633"/>
    <lineage>
        <taxon>Bacteria</taxon>
        <taxon>Bacillati</taxon>
        <taxon>Actinomycetota</taxon>
        <taxon>Actinomycetes</taxon>
        <taxon>Micrococcales</taxon>
        <taxon>Cellulomonadaceae</taxon>
        <taxon>Cellulomonas</taxon>
    </lineage>
</organism>
<proteinExistence type="predicted"/>
<evidence type="ECO:0000313" key="4">
    <source>
        <dbReference type="Proteomes" id="UP000288246"/>
    </source>
</evidence>
<sequence>MPVHERGDQGAKRTEGATPAKRATRRPRAPSRAPSLLRPEDVVDLQRGAGNRAVATHVQRELDPGSLAGVHAREPIPQGGPDIRPALQARYPALLGALTGEQLERWQKVVDHDTIAWHVDARLRRLWDDFAYYGAVREQHPEYLKERRRLLRAVPPKPDERLSVDMRLLLADDVRQPPEWDVKAETEFRQWAVDQITRQPLELNLRPAPGEALGQHPMPGIVHKTKGFVTADDLRNDYPEEYARRVSDREELAKLREALRETTEVWHELQPMHVERSAINARKIGFGAIRHISEAFGEGSQAYPSLRIWDQPRRLIEQAWPLLRERRYELVVPLIAMAEQSTADAATRFSAYENRVMTGAGTAVKWLNRLKTTGTIAAGIASGGLGLTGSALVAGGYTLTQEGLGRAAEMHYGQRKDLGLASLVQAAGVSAVMTYLGGALQARFQVAIKARIDRIPDLAGTRLAELTASAMAAGTSSVYMTATETALKAVVEGKALPKNASQLADLIVDGVVENVAMDLGLARVNSRVAKEYEAWRGGSRGPPVTVPAPTGRGVAGDVAHGTPRVDAPGTAGTGNGKVPAGRLSDVAVRSLLTEAGGWQRLHAELQSGTGLGATLPLPERQALIARFEAHREGLARNAGTVFDGTVLIVETGAGRQVEVHFAGDDAAQHVQDATEYLDAKSPGWAKQTDVRLVADPASTKAPTATTSGPGAKDAAQIVERLSPEARALAAEFVAVYDRYLTMDADARFDVLLEIANRRLVAAGAPPLIPSHIHNPRPEQYGRQPARVWELQINLNLVSQKRPTPLEFAAACDTIAHETRHALQWFRMARLHIERTLPGATYAQVRHASAQGDPVLSRFDPQTVKAAWEAQTGGRAAESFTAGQLHHQEASAFYDSVFGHNRAHRDDVYTMLDTRVNEVDVALRRLRLMEEMRLPENDQRFVDARDRYREAVAAQSKAHDDYEMLIEEIDARTHGQDVAAAVLLDARMLPHLREATRTAYRAFHDADRATLNVARVGRGARADARATAFRRYEQAVEALHRLEKRIEADADAAARAGGGGGAGGTSGGGPGSTPP</sequence>
<feature type="region of interest" description="Disordered" evidence="2">
    <location>
        <begin position="1052"/>
        <end position="1074"/>
    </location>
</feature>
<dbReference type="EMBL" id="BHYL01000021">
    <property type="protein sequence ID" value="GCD18675.1"/>
    <property type="molecule type" value="Genomic_DNA"/>
</dbReference>
<dbReference type="Proteomes" id="UP000288246">
    <property type="component" value="Unassembled WGS sequence"/>
</dbReference>